<dbReference type="RefSeq" id="WP_144889380.1">
    <property type="nucleotide sequence ID" value="NZ_CP042218.1"/>
</dbReference>
<dbReference type="InterPro" id="IPR051909">
    <property type="entry name" value="MFP_Cation_Efflux"/>
</dbReference>
<dbReference type="PANTHER" id="PTHR30097:SF4">
    <property type="entry name" value="SLR6042 PROTEIN"/>
    <property type="match status" value="1"/>
</dbReference>
<dbReference type="Proteomes" id="UP000316584">
    <property type="component" value="Chromosome"/>
</dbReference>
<evidence type="ECO:0000256" key="1">
    <source>
        <dbReference type="ARBA" id="ARBA00022448"/>
    </source>
</evidence>
<dbReference type="GO" id="GO:0060003">
    <property type="term" value="P:copper ion export"/>
    <property type="evidence" value="ECO:0007669"/>
    <property type="project" value="TreeGrafter"/>
</dbReference>
<gene>
    <name evidence="3" type="ORF">FPZ22_00730</name>
</gene>
<evidence type="ECO:0000256" key="2">
    <source>
        <dbReference type="SAM" id="SignalP"/>
    </source>
</evidence>
<dbReference type="SUPFAM" id="SSF111369">
    <property type="entry name" value="HlyD-like secretion proteins"/>
    <property type="match status" value="1"/>
</dbReference>
<protein>
    <submittedName>
        <fullName evidence="3">HlyD family efflux transporter periplasmic adaptor subunit</fullName>
    </submittedName>
</protein>
<dbReference type="AlphaFoldDB" id="A0A518N135"/>
<evidence type="ECO:0000313" key="4">
    <source>
        <dbReference type="Proteomes" id="UP000316584"/>
    </source>
</evidence>
<accession>A0A518N135</accession>
<name>A0A518N135_9GAMM</name>
<dbReference type="Gene3D" id="2.40.50.100">
    <property type="match status" value="1"/>
</dbReference>
<dbReference type="OrthoDB" id="9806939at2"/>
<dbReference type="Gene3D" id="1.10.287.470">
    <property type="entry name" value="Helix hairpin bin"/>
    <property type="match status" value="1"/>
</dbReference>
<dbReference type="GO" id="GO:0030313">
    <property type="term" value="C:cell envelope"/>
    <property type="evidence" value="ECO:0007669"/>
    <property type="project" value="TreeGrafter"/>
</dbReference>
<keyword evidence="4" id="KW-1185">Reference proteome</keyword>
<proteinExistence type="predicted"/>
<dbReference type="EMBL" id="CP042218">
    <property type="protein sequence ID" value="QDW65608.1"/>
    <property type="molecule type" value="Genomic_DNA"/>
</dbReference>
<dbReference type="KEGG" id="lug:FPZ22_00730"/>
<evidence type="ECO:0000313" key="3">
    <source>
        <dbReference type="EMBL" id="QDW65608.1"/>
    </source>
</evidence>
<feature type="chain" id="PRO_5021926345" evidence="2">
    <location>
        <begin position="27"/>
        <end position="355"/>
    </location>
</feature>
<dbReference type="Gene3D" id="2.40.30.170">
    <property type="match status" value="1"/>
</dbReference>
<sequence length="355" mass="35521">MSPPRAASLLFLALAALLLPAARATAPIPLALEPAQVEAMALLFAPAVDTAWIPVARIPAEVEIASDAQFALVAPYPGTLAEIHAPEGRDVAAGAPLLSVASPAWAAALADAAGRVARRDAALRQAARGKALLDAGVIAAREVEALRAEATVLGAAARADHAVTGGASLSADGTVLVRAPRSGRLLQRASGHGRALQPGELLARIGERDERVVIGRAPARLAGTLAPGMRATVGGAVGELDSVAGAIDPGSRTITVSARMPAGAGLPGALVELAIDRAAPVGTRRVPASAVVGIASGDAVFARLGDAIAMIPVQVHYRDGSQAWVGGLPAGIDVVSRGVLALKAVAESLPDAGNR</sequence>
<reference evidence="3 4" key="1">
    <citation type="submission" date="2019-07" db="EMBL/GenBank/DDBJ databases">
        <title>Full genome sequence of Luteimonas sp. Gr-4.</title>
        <authorList>
            <person name="Im W.-T."/>
        </authorList>
    </citation>
    <scope>NUCLEOTIDE SEQUENCE [LARGE SCALE GENOMIC DNA]</scope>
    <source>
        <strain evidence="3 4">Gr-4</strain>
    </source>
</reference>
<keyword evidence="1" id="KW-0813">Transport</keyword>
<dbReference type="GO" id="GO:0015679">
    <property type="term" value="P:plasma membrane copper ion transport"/>
    <property type="evidence" value="ECO:0007669"/>
    <property type="project" value="TreeGrafter"/>
</dbReference>
<feature type="signal peptide" evidence="2">
    <location>
        <begin position="1"/>
        <end position="26"/>
    </location>
</feature>
<keyword evidence="2" id="KW-0732">Signal</keyword>
<dbReference type="PANTHER" id="PTHR30097">
    <property type="entry name" value="CATION EFFLUX SYSTEM PROTEIN CUSB"/>
    <property type="match status" value="1"/>
</dbReference>
<organism evidence="3 4">
    <name type="scientific">Luteimonas granuli</name>
    <dbReference type="NCBI Taxonomy" id="1176533"/>
    <lineage>
        <taxon>Bacteria</taxon>
        <taxon>Pseudomonadati</taxon>
        <taxon>Pseudomonadota</taxon>
        <taxon>Gammaproteobacteria</taxon>
        <taxon>Lysobacterales</taxon>
        <taxon>Lysobacteraceae</taxon>
        <taxon>Luteimonas</taxon>
    </lineage>
</organism>